<dbReference type="PROSITE" id="PS00662">
    <property type="entry name" value="T2SP_E"/>
    <property type="match status" value="1"/>
</dbReference>
<keyword evidence="6" id="KW-1185">Reference proteome</keyword>
<keyword evidence="2" id="KW-0547">Nucleotide-binding</keyword>
<dbReference type="SUPFAM" id="SSF160246">
    <property type="entry name" value="EspE N-terminal domain-like"/>
    <property type="match status" value="1"/>
</dbReference>
<reference evidence="5" key="1">
    <citation type="submission" date="2021-03" db="EMBL/GenBank/DDBJ databases">
        <title>Proteiniclasticum marinus sp. nov., isolated from tidal flat sediment.</title>
        <authorList>
            <person name="Namirimu T."/>
            <person name="Yang J.-A."/>
            <person name="Yang S.-H."/>
            <person name="Kim Y.-J."/>
            <person name="Kwon K.K."/>
        </authorList>
    </citation>
    <scope>NUCLEOTIDE SEQUENCE</scope>
    <source>
        <strain evidence="5">SCR006</strain>
    </source>
</reference>
<proteinExistence type="inferred from homology"/>
<name>A0A939HCR1_9CLOT</name>
<evidence type="ECO:0000256" key="2">
    <source>
        <dbReference type="ARBA" id="ARBA00022741"/>
    </source>
</evidence>
<dbReference type="PANTHER" id="PTHR30258">
    <property type="entry name" value="TYPE II SECRETION SYSTEM PROTEIN GSPE-RELATED"/>
    <property type="match status" value="1"/>
</dbReference>
<gene>
    <name evidence="5" type="ORF">J3A84_13400</name>
</gene>
<protein>
    <submittedName>
        <fullName evidence="5">Type II/IV secretion system protein</fullName>
    </submittedName>
</protein>
<keyword evidence="3" id="KW-0067">ATP-binding</keyword>
<dbReference type="InterPro" id="IPR037257">
    <property type="entry name" value="T2SS_E_N_sf"/>
</dbReference>
<dbReference type="Gene3D" id="3.30.300.160">
    <property type="entry name" value="Type II secretion system, protein E, N-terminal domain"/>
    <property type="match status" value="1"/>
</dbReference>
<evidence type="ECO:0000256" key="3">
    <source>
        <dbReference type="ARBA" id="ARBA00022840"/>
    </source>
</evidence>
<evidence type="ECO:0000256" key="1">
    <source>
        <dbReference type="ARBA" id="ARBA00006611"/>
    </source>
</evidence>
<dbReference type="InterPro" id="IPR001482">
    <property type="entry name" value="T2SS/T4SS_dom"/>
</dbReference>
<dbReference type="InterPro" id="IPR007831">
    <property type="entry name" value="T2SS_GspE_N"/>
</dbReference>
<dbReference type="CDD" id="cd01129">
    <property type="entry name" value="PulE-GspE-like"/>
    <property type="match status" value="1"/>
</dbReference>
<dbReference type="InterPro" id="IPR003593">
    <property type="entry name" value="AAA+_ATPase"/>
</dbReference>
<dbReference type="GO" id="GO:0005524">
    <property type="term" value="F:ATP binding"/>
    <property type="evidence" value="ECO:0007669"/>
    <property type="project" value="UniProtKB-KW"/>
</dbReference>
<dbReference type="GO" id="GO:0005886">
    <property type="term" value="C:plasma membrane"/>
    <property type="evidence" value="ECO:0007669"/>
    <property type="project" value="TreeGrafter"/>
</dbReference>
<dbReference type="AlphaFoldDB" id="A0A939HCR1"/>
<comment type="similarity">
    <text evidence="1">Belongs to the GSP E family.</text>
</comment>
<dbReference type="InterPro" id="IPR027417">
    <property type="entry name" value="P-loop_NTPase"/>
</dbReference>
<dbReference type="PANTHER" id="PTHR30258:SF3">
    <property type="entry name" value="SLL1921 PROTEIN"/>
    <property type="match status" value="1"/>
</dbReference>
<sequence length="554" mass="62596">MAVKKRLGEILRTEGLLSDEQLSLALEIQRKTEEKLGDILVNQGMVSYDEILTAIKRQLNIPMLELDEIHIKQEVIRVLPEKLARKYSAVPVRLDNGELLVAMSDPSNYFAIDDIRLATGYVIKPAISSQDQVLRNIEKYYDKEKAQKAAEVFQRSVVMSRNQVEKLETELNQDAPIIQFINTVLENAIIYKASDVHIEPEDAEIRVRYRVDGFLEEILRSDIQILEPVVSIVKIMSNMNISEKRVPQDGRFLYRASGKFVDMRVSVVPTIYGEKIVIRLLNKDDALLELSRLGFKERENEIIQRTIRKPYGIVLMCGPTGSGKTTTLYSFINEVNDVRKNIVTIEDPVEYNLEGVNQMQVNNKIGFTFADGLRSILRQDPDIVLVGEIRDQETAEISIRAALTGHLVFSTIHTNNAVSTISRLKDMDIQPYLLASTLAGVISQRLVRKVCPFCAISEPASAYEKQILGVTEDVMLKKSVGCPSCNMKGYKGRTAVFEVLEMDDEIKRLIVEDASDLEIEKYARQSGMESLKESCISKVLAGETTIEELMRTTL</sequence>
<dbReference type="FunFam" id="3.30.300.160:FF:000002">
    <property type="entry name" value="Type II secretion system protein E"/>
    <property type="match status" value="1"/>
</dbReference>
<dbReference type="GO" id="GO:0016887">
    <property type="term" value="F:ATP hydrolysis activity"/>
    <property type="evidence" value="ECO:0007669"/>
    <property type="project" value="TreeGrafter"/>
</dbReference>
<organism evidence="5 6">
    <name type="scientific">Proteiniclasticum aestuarii</name>
    <dbReference type="NCBI Taxonomy" id="2817862"/>
    <lineage>
        <taxon>Bacteria</taxon>
        <taxon>Bacillati</taxon>
        <taxon>Bacillota</taxon>
        <taxon>Clostridia</taxon>
        <taxon>Eubacteriales</taxon>
        <taxon>Clostridiaceae</taxon>
        <taxon>Proteiniclasticum</taxon>
    </lineage>
</organism>
<dbReference type="Proteomes" id="UP000664218">
    <property type="component" value="Unassembled WGS sequence"/>
</dbReference>
<dbReference type="RefSeq" id="WP_207600550.1">
    <property type="nucleotide sequence ID" value="NZ_JAFNJU010000011.1"/>
</dbReference>
<dbReference type="FunFam" id="3.40.50.300:FF:000398">
    <property type="entry name" value="Type IV pilus assembly ATPase PilB"/>
    <property type="match status" value="1"/>
</dbReference>
<feature type="domain" description="Bacterial type II secretion system protein E" evidence="4">
    <location>
        <begin position="377"/>
        <end position="391"/>
    </location>
</feature>
<accession>A0A939HCR1</accession>
<comment type="caution">
    <text evidence="5">The sequence shown here is derived from an EMBL/GenBank/DDBJ whole genome shotgun (WGS) entry which is preliminary data.</text>
</comment>
<dbReference type="SUPFAM" id="SSF52540">
    <property type="entry name" value="P-loop containing nucleoside triphosphate hydrolases"/>
    <property type="match status" value="1"/>
</dbReference>
<dbReference type="Pfam" id="PF05157">
    <property type="entry name" value="MshEN"/>
    <property type="match status" value="1"/>
</dbReference>
<dbReference type="EMBL" id="JAFNJU010000011">
    <property type="protein sequence ID" value="MBO1266028.1"/>
    <property type="molecule type" value="Genomic_DNA"/>
</dbReference>
<dbReference type="Gene3D" id="3.40.50.300">
    <property type="entry name" value="P-loop containing nucleotide triphosphate hydrolases"/>
    <property type="match status" value="1"/>
</dbReference>
<evidence type="ECO:0000313" key="5">
    <source>
        <dbReference type="EMBL" id="MBO1266028.1"/>
    </source>
</evidence>
<dbReference type="Gene3D" id="3.30.450.90">
    <property type="match status" value="1"/>
</dbReference>
<dbReference type="SMART" id="SM00382">
    <property type="entry name" value="AAA"/>
    <property type="match status" value="1"/>
</dbReference>
<evidence type="ECO:0000313" key="6">
    <source>
        <dbReference type="Proteomes" id="UP000664218"/>
    </source>
</evidence>
<evidence type="ECO:0000259" key="4">
    <source>
        <dbReference type="PROSITE" id="PS00662"/>
    </source>
</evidence>
<dbReference type="Pfam" id="PF00437">
    <property type="entry name" value="T2SSE"/>
    <property type="match status" value="1"/>
</dbReference>